<keyword evidence="3" id="KW-0732">Signal</keyword>
<dbReference type="Pfam" id="PF01568">
    <property type="entry name" value="Molydop_binding"/>
    <property type="match status" value="1"/>
</dbReference>
<dbReference type="AlphaFoldDB" id="X1A7R3"/>
<dbReference type="InterPro" id="IPR050612">
    <property type="entry name" value="Prok_Mopterin_Oxidored"/>
</dbReference>
<dbReference type="EMBL" id="BART01016159">
    <property type="protein sequence ID" value="GAG78245.1"/>
    <property type="molecule type" value="Genomic_DNA"/>
</dbReference>
<dbReference type="GO" id="GO:0043546">
    <property type="term" value="F:molybdopterin cofactor binding"/>
    <property type="evidence" value="ECO:0007669"/>
    <property type="project" value="InterPro"/>
</dbReference>
<dbReference type="Gene3D" id="2.40.40.20">
    <property type="match status" value="1"/>
</dbReference>
<dbReference type="InterPro" id="IPR009010">
    <property type="entry name" value="Asp_de-COase-like_dom_sf"/>
</dbReference>
<feature type="non-terminal residue" evidence="6">
    <location>
        <position position="1"/>
    </location>
</feature>
<dbReference type="SUPFAM" id="SSF50692">
    <property type="entry name" value="ADC-like"/>
    <property type="match status" value="1"/>
</dbReference>
<sequence>EMADIWHERNQDPLFDPLPIYYPITVEPKAENEFYFVNGKCPYFSCNWFRDNAMLLERYLEGKLGNTLLWINARRAAALGIKDRDWVWVESEATGLKDKVRVKVTEGIHPSAVWHVYGYGHKSKLMDKLSRAREGINVNDFVPEHYVPWTAGQAHCEAVVKVYKA</sequence>
<keyword evidence="4" id="KW-0560">Oxidoreductase</keyword>
<dbReference type="GO" id="GO:0051539">
    <property type="term" value="F:4 iron, 4 sulfur cluster binding"/>
    <property type="evidence" value="ECO:0007669"/>
    <property type="project" value="UniProtKB-KW"/>
</dbReference>
<evidence type="ECO:0000256" key="3">
    <source>
        <dbReference type="ARBA" id="ARBA00022729"/>
    </source>
</evidence>
<evidence type="ECO:0000259" key="5">
    <source>
        <dbReference type="Pfam" id="PF01568"/>
    </source>
</evidence>
<keyword evidence="1" id="KW-0408">Iron</keyword>
<gene>
    <name evidence="6" type="ORF">S01H4_31167</name>
</gene>
<evidence type="ECO:0000313" key="6">
    <source>
        <dbReference type="EMBL" id="GAG78245.1"/>
    </source>
</evidence>
<proteinExistence type="predicted"/>
<dbReference type="PANTHER" id="PTHR43742:SF9">
    <property type="entry name" value="TETRATHIONATE REDUCTASE SUBUNIT A"/>
    <property type="match status" value="1"/>
</dbReference>
<evidence type="ECO:0000256" key="4">
    <source>
        <dbReference type="ARBA" id="ARBA00023002"/>
    </source>
</evidence>
<protein>
    <recommendedName>
        <fullName evidence="5">Molybdopterin dinucleotide-binding domain-containing protein</fullName>
    </recommendedName>
</protein>
<evidence type="ECO:0000256" key="2">
    <source>
        <dbReference type="ARBA" id="ARBA00022505"/>
    </source>
</evidence>
<keyword evidence="1" id="KW-0479">Metal-binding</keyword>
<organism evidence="6">
    <name type="scientific">marine sediment metagenome</name>
    <dbReference type="NCBI Taxonomy" id="412755"/>
    <lineage>
        <taxon>unclassified sequences</taxon>
        <taxon>metagenomes</taxon>
        <taxon>ecological metagenomes</taxon>
    </lineage>
</organism>
<reference evidence="6" key="1">
    <citation type="journal article" date="2014" name="Front. Microbiol.">
        <title>High frequency of phylogenetically diverse reductive dehalogenase-homologous genes in deep subseafloor sedimentary metagenomes.</title>
        <authorList>
            <person name="Kawai M."/>
            <person name="Futagami T."/>
            <person name="Toyoda A."/>
            <person name="Takaki Y."/>
            <person name="Nishi S."/>
            <person name="Hori S."/>
            <person name="Arai W."/>
            <person name="Tsubouchi T."/>
            <person name="Morono Y."/>
            <person name="Uchiyama I."/>
            <person name="Ito T."/>
            <person name="Fujiyama A."/>
            <person name="Inagaki F."/>
            <person name="Takami H."/>
        </authorList>
    </citation>
    <scope>NUCLEOTIDE SEQUENCE</scope>
    <source>
        <strain evidence="6">Expedition CK06-06</strain>
    </source>
</reference>
<dbReference type="GO" id="GO:0016491">
    <property type="term" value="F:oxidoreductase activity"/>
    <property type="evidence" value="ECO:0007669"/>
    <property type="project" value="UniProtKB-KW"/>
</dbReference>
<feature type="domain" description="Molybdopterin dinucleotide-binding" evidence="5">
    <location>
        <begin position="66"/>
        <end position="152"/>
    </location>
</feature>
<keyword evidence="2" id="KW-0500">Molybdenum</keyword>
<comment type="caution">
    <text evidence="6">The sequence shown here is derived from an EMBL/GenBank/DDBJ whole genome shotgun (WGS) entry which is preliminary data.</text>
</comment>
<name>X1A7R3_9ZZZZ</name>
<accession>X1A7R3</accession>
<keyword evidence="1" id="KW-0411">Iron-sulfur</keyword>
<keyword evidence="1" id="KW-0004">4Fe-4S</keyword>
<dbReference type="InterPro" id="IPR006657">
    <property type="entry name" value="MoPterin_dinucl-bd_dom"/>
</dbReference>
<dbReference type="PANTHER" id="PTHR43742">
    <property type="entry name" value="TRIMETHYLAMINE-N-OXIDE REDUCTASE"/>
    <property type="match status" value="1"/>
</dbReference>
<evidence type="ECO:0000256" key="1">
    <source>
        <dbReference type="ARBA" id="ARBA00022485"/>
    </source>
</evidence>